<organism evidence="1 2">
    <name type="scientific">Rotaria sordida</name>
    <dbReference type="NCBI Taxonomy" id="392033"/>
    <lineage>
        <taxon>Eukaryota</taxon>
        <taxon>Metazoa</taxon>
        <taxon>Spiralia</taxon>
        <taxon>Gnathifera</taxon>
        <taxon>Rotifera</taxon>
        <taxon>Eurotatoria</taxon>
        <taxon>Bdelloidea</taxon>
        <taxon>Philodinida</taxon>
        <taxon>Philodinidae</taxon>
        <taxon>Rotaria</taxon>
    </lineage>
</organism>
<protein>
    <submittedName>
        <fullName evidence="1">Uncharacterized protein</fullName>
    </submittedName>
</protein>
<accession>A0A815W9G0</accession>
<proteinExistence type="predicted"/>
<reference evidence="1" key="1">
    <citation type="submission" date="2021-02" db="EMBL/GenBank/DDBJ databases">
        <authorList>
            <person name="Nowell W R."/>
        </authorList>
    </citation>
    <scope>NUCLEOTIDE SEQUENCE</scope>
</reference>
<evidence type="ECO:0000313" key="2">
    <source>
        <dbReference type="Proteomes" id="UP000663864"/>
    </source>
</evidence>
<dbReference type="AlphaFoldDB" id="A0A815W9G0"/>
<feature type="non-terminal residue" evidence="1">
    <location>
        <position position="1"/>
    </location>
</feature>
<comment type="caution">
    <text evidence="1">The sequence shown here is derived from an EMBL/GenBank/DDBJ whole genome shotgun (WGS) entry which is preliminary data.</text>
</comment>
<dbReference type="EMBL" id="CAJNOT010013238">
    <property type="protein sequence ID" value="CAF1540365.1"/>
    <property type="molecule type" value="Genomic_DNA"/>
</dbReference>
<name>A0A815W9G0_9BILA</name>
<gene>
    <name evidence="1" type="ORF">ZHD862_LOCUS39052</name>
</gene>
<dbReference type="Proteomes" id="UP000663864">
    <property type="component" value="Unassembled WGS sequence"/>
</dbReference>
<sequence length="29" mass="3319">KYIPSIPKEVIFAELTIVSVSYTNELNHL</sequence>
<evidence type="ECO:0000313" key="1">
    <source>
        <dbReference type="EMBL" id="CAF1540365.1"/>
    </source>
</evidence>